<dbReference type="InterPro" id="IPR016181">
    <property type="entry name" value="Acyl_CoA_acyltransferase"/>
</dbReference>
<protein>
    <submittedName>
        <fullName evidence="1">GNAT family N-acetyltransferase</fullName>
    </submittedName>
</protein>
<proteinExistence type="predicted"/>
<accession>A0ABV7HK83</accession>
<evidence type="ECO:0000313" key="2">
    <source>
        <dbReference type="Proteomes" id="UP001595548"/>
    </source>
</evidence>
<reference evidence="2" key="1">
    <citation type="journal article" date="2019" name="Int. J. Syst. Evol. Microbiol.">
        <title>The Global Catalogue of Microorganisms (GCM) 10K type strain sequencing project: providing services to taxonomists for standard genome sequencing and annotation.</title>
        <authorList>
            <consortium name="The Broad Institute Genomics Platform"/>
            <consortium name="The Broad Institute Genome Sequencing Center for Infectious Disease"/>
            <person name="Wu L."/>
            <person name="Ma J."/>
        </authorList>
    </citation>
    <scope>NUCLEOTIDE SEQUENCE [LARGE SCALE GENOMIC DNA]</scope>
    <source>
        <strain evidence="2">KCTC 52141</strain>
    </source>
</reference>
<sequence length="385" mass="44205">MHIEFIRSIHTVDDTQWNALLNDDYPFARHEFLAALEDSQAVDGDSGWHSRHLIVREGDTLIAALPGYLKDHSYGEYVFDWAWADAYQRYGQRYYPKWLGAIPFTPCRGPRLLGRDDASTIAAIHHALTEYCQRKALSSWHLLFPEHAISNRFTELGSVQRLGCQFHWFNQDYRSFDDFVATFASRKRKNVLKERRRVGEQGFSFTTLTGAELQPEHWSFFHQLYQRTYLKRSGHGGYLNEAFFQALGANLAEHCVMVLAQLGHQTVAAALYLRDQHTLYGRYWGCLAELDNLHFETCYYQGIDYAIAQGLTRFDGGAQGEHKLARGFEPVLTYSNHHLSDPRFATAVADFVVEEGAMTRGYYQDAQAHLPYAQTKAGTKTDHKD</sequence>
<organism evidence="1 2">
    <name type="scientific">Gilvimarinus japonicus</name>
    <dbReference type="NCBI Taxonomy" id="1796469"/>
    <lineage>
        <taxon>Bacteria</taxon>
        <taxon>Pseudomonadati</taxon>
        <taxon>Pseudomonadota</taxon>
        <taxon>Gammaproteobacteria</taxon>
        <taxon>Cellvibrionales</taxon>
        <taxon>Cellvibrionaceae</taxon>
        <taxon>Gilvimarinus</taxon>
    </lineage>
</organism>
<evidence type="ECO:0000313" key="1">
    <source>
        <dbReference type="EMBL" id="MFC3154289.1"/>
    </source>
</evidence>
<dbReference type="SUPFAM" id="SSF55729">
    <property type="entry name" value="Acyl-CoA N-acyltransferases (Nat)"/>
    <property type="match status" value="1"/>
</dbReference>
<keyword evidence="2" id="KW-1185">Reference proteome</keyword>
<dbReference type="Pfam" id="PF04339">
    <property type="entry name" value="FemAB_like"/>
    <property type="match status" value="1"/>
</dbReference>
<dbReference type="Gene3D" id="3.40.630.30">
    <property type="match status" value="1"/>
</dbReference>
<dbReference type="InterPro" id="IPR007434">
    <property type="entry name" value="FemAB-like"/>
</dbReference>
<dbReference type="Proteomes" id="UP001595548">
    <property type="component" value="Unassembled WGS sequence"/>
</dbReference>
<comment type="caution">
    <text evidence="1">The sequence shown here is derived from an EMBL/GenBank/DDBJ whole genome shotgun (WGS) entry which is preliminary data.</text>
</comment>
<dbReference type="PANTHER" id="PTHR47017:SF1">
    <property type="entry name" value="ACYL-COA"/>
    <property type="match status" value="1"/>
</dbReference>
<gene>
    <name evidence="1" type="ORF">ACFOEB_03670</name>
</gene>
<dbReference type="PANTHER" id="PTHR47017">
    <property type="entry name" value="ACYL-COA"/>
    <property type="match status" value="1"/>
</dbReference>
<dbReference type="RefSeq" id="WP_382414469.1">
    <property type="nucleotide sequence ID" value="NZ_AP031500.1"/>
</dbReference>
<name>A0ABV7HK83_9GAMM</name>
<dbReference type="EMBL" id="JBHRTL010000004">
    <property type="protein sequence ID" value="MFC3154289.1"/>
    <property type="molecule type" value="Genomic_DNA"/>
</dbReference>